<proteinExistence type="predicted"/>
<dbReference type="AlphaFoldDB" id="A0A4Z1KTD3"/>
<accession>A0A4Z1KTD3</accession>
<sequence length="181" mass="20927">MMYGEIIDEILEISLGTVNQFSEARIMDLRKRNENIQERLPPWLRLSSSTPTNSSTTTHWIQTALKFNCLQCSFILEQVFVRKVKGDKQPLLDISRQLLVLTVSMWISKDRSLTHYSDYDWINMYYVIPSAGVICVELMKEMEIPAAQQPNRLFFAPIRSNPKPWSTSRLPGLGKTDSRQS</sequence>
<comment type="caution">
    <text evidence="1">The sequence shown here is derived from an EMBL/GenBank/DDBJ whole genome shotgun (WGS) entry which is preliminary data.</text>
</comment>
<keyword evidence="2" id="KW-1185">Reference proteome</keyword>
<organism evidence="1 2">
    <name type="scientific">Botrytis porri</name>
    <dbReference type="NCBI Taxonomy" id="87229"/>
    <lineage>
        <taxon>Eukaryota</taxon>
        <taxon>Fungi</taxon>
        <taxon>Dikarya</taxon>
        <taxon>Ascomycota</taxon>
        <taxon>Pezizomycotina</taxon>
        <taxon>Leotiomycetes</taxon>
        <taxon>Helotiales</taxon>
        <taxon>Sclerotiniaceae</taxon>
        <taxon>Botrytis</taxon>
    </lineage>
</organism>
<dbReference type="EMBL" id="PQXO01000231">
    <property type="protein sequence ID" value="TGO87369.1"/>
    <property type="molecule type" value="Genomic_DNA"/>
</dbReference>
<evidence type="ECO:0000313" key="1">
    <source>
        <dbReference type="EMBL" id="TGO87369.1"/>
    </source>
</evidence>
<protein>
    <submittedName>
        <fullName evidence="1">Uncharacterized protein</fullName>
    </submittedName>
</protein>
<evidence type="ECO:0000313" key="2">
    <source>
        <dbReference type="Proteomes" id="UP000297280"/>
    </source>
</evidence>
<gene>
    <name evidence="1" type="ORF">BPOR_0231g00120</name>
</gene>
<dbReference type="Proteomes" id="UP000297280">
    <property type="component" value="Unassembled WGS sequence"/>
</dbReference>
<name>A0A4Z1KTD3_9HELO</name>
<reference evidence="1 2" key="1">
    <citation type="submission" date="2017-12" db="EMBL/GenBank/DDBJ databases">
        <title>Comparative genomics of Botrytis spp.</title>
        <authorList>
            <person name="Valero-Jimenez C.A."/>
            <person name="Tapia P."/>
            <person name="Veloso J."/>
            <person name="Silva-Moreno E."/>
            <person name="Staats M."/>
            <person name="Valdes J.H."/>
            <person name="Van Kan J.A.L."/>
        </authorList>
    </citation>
    <scope>NUCLEOTIDE SEQUENCE [LARGE SCALE GENOMIC DNA]</scope>
    <source>
        <strain evidence="1 2">MUCL3349</strain>
    </source>
</reference>